<evidence type="ECO:0000313" key="13">
    <source>
        <dbReference type="Proteomes" id="UP000307440"/>
    </source>
</evidence>
<evidence type="ECO:0000256" key="11">
    <source>
        <dbReference type="SAM" id="Coils"/>
    </source>
</evidence>
<dbReference type="GO" id="GO:0005634">
    <property type="term" value="C:nucleus"/>
    <property type="evidence" value="ECO:0007669"/>
    <property type="project" value="UniProtKB-SubCell"/>
</dbReference>
<keyword evidence="2 10" id="KW-0158">Chromosome</keyword>
<organism evidence="12 13">
    <name type="scientific">Coprinopsis marcescibilis</name>
    <name type="common">Agaric fungus</name>
    <name type="synonym">Psathyrella marcescibilis</name>
    <dbReference type="NCBI Taxonomy" id="230819"/>
    <lineage>
        <taxon>Eukaryota</taxon>
        <taxon>Fungi</taxon>
        <taxon>Dikarya</taxon>
        <taxon>Basidiomycota</taxon>
        <taxon>Agaricomycotina</taxon>
        <taxon>Agaricomycetes</taxon>
        <taxon>Agaricomycetidae</taxon>
        <taxon>Agaricales</taxon>
        <taxon>Agaricineae</taxon>
        <taxon>Psathyrellaceae</taxon>
        <taxon>Coprinopsis</taxon>
    </lineage>
</organism>
<dbReference type="InterPro" id="IPR013252">
    <property type="entry name" value="Ndc80_Spc24"/>
</dbReference>
<dbReference type="Proteomes" id="UP000307440">
    <property type="component" value="Unassembled WGS sequence"/>
</dbReference>
<dbReference type="GO" id="GO:0031262">
    <property type="term" value="C:Ndc80 complex"/>
    <property type="evidence" value="ECO:0007669"/>
    <property type="project" value="TreeGrafter"/>
</dbReference>
<keyword evidence="3 10" id="KW-0132">Cell division</keyword>
<evidence type="ECO:0000256" key="9">
    <source>
        <dbReference type="ARBA" id="ARBA00023328"/>
    </source>
</evidence>
<evidence type="ECO:0000313" key="12">
    <source>
        <dbReference type="EMBL" id="TFK25826.1"/>
    </source>
</evidence>
<keyword evidence="4 10" id="KW-0498">Mitosis</keyword>
<evidence type="ECO:0000256" key="5">
    <source>
        <dbReference type="ARBA" id="ARBA00022838"/>
    </source>
</evidence>
<evidence type="ECO:0000256" key="2">
    <source>
        <dbReference type="ARBA" id="ARBA00022454"/>
    </source>
</evidence>
<dbReference type="GO" id="GO:0051301">
    <property type="term" value="P:cell division"/>
    <property type="evidence" value="ECO:0007669"/>
    <property type="project" value="UniProtKB-UniRule"/>
</dbReference>
<dbReference type="GO" id="GO:0007059">
    <property type="term" value="P:chromosome segregation"/>
    <property type="evidence" value="ECO:0007669"/>
    <property type="project" value="TreeGrafter"/>
</dbReference>
<feature type="coiled-coil region" evidence="11">
    <location>
        <begin position="97"/>
        <end position="124"/>
    </location>
</feature>
<evidence type="ECO:0000256" key="4">
    <source>
        <dbReference type="ARBA" id="ARBA00022776"/>
    </source>
</evidence>
<dbReference type="OrthoDB" id="3344830at2759"/>
<protein>
    <recommendedName>
        <fullName evidence="10">Kinetochore protein Spc24</fullName>
    </recommendedName>
</protein>
<proteinExistence type="inferred from homology"/>
<dbReference type="CDD" id="cd11565">
    <property type="entry name" value="RWD_Spc24"/>
    <property type="match status" value="1"/>
</dbReference>
<evidence type="ECO:0000256" key="8">
    <source>
        <dbReference type="ARBA" id="ARBA00023306"/>
    </source>
</evidence>
<dbReference type="PANTHER" id="PTHR22142">
    <property type="match status" value="1"/>
</dbReference>
<evidence type="ECO:0000256" key="6">
    <source>
        <dbReference type="ARBA" id="ARBA00023054"/>
    </source>
</evidence>
<comment type="similarity">
    <text evidence="1 10">Belongs to the SPC24 family.</text>
</comment>
<evidence type="ECO:0000256" key="10">
    <source>
        <dbReference type="RuleBase" id="RU368011"/>
    </source>
</evidence>
<keyword evidence="13" id="KW-1185">Reference proteome</keyword>
<reference evidence="12 13" key="1">
    <citation type="journal article" date="2019" name="Nat. Ecol. Evol.">
        <title>Megaphylogeny resolves global patterns of mushroom evolution.</title>
        <authorList>
            <person name="Varga T."/>
            <person name="Krizsan K."/>
            <person name="Foldi C."/>
            <person name="Dima B."/>
            <person name="Sanchez-Garcia M."/>
            <person name="Sanchez-Ramirez S."/>
            <person name="Szollosi G.J."/>
            <person name="Szarkandi J.G."/>
            <person name="Papp V."/>
            <person name="Albert L."/>
            <person name="Andreopoulos W."/>
            <person name="Angelini C."/>
            <person name="Antonin V."/>
            <person name="Barry K.W."/>
            <person name="Bougher N.L."/>
            <person name="Buchanan P."/>
            <person name="Buyck B."/>
            <person name="Bense V."/>
            <person name="Catcheside P."/>
            <person name="Chovatia M."/>
            <person name="Cooper J."/>
            <person name="Damon W."/>
            <person name="Desjardin D."/>
            <person name="Finy P."/>
            <person name="Geml J."/>
            <person name="Haridas S."/>
            <person name="Hughes K."/>
            <person name="Justo A."/>
            <person name="Karasinski D."/>
            <person name="Kautmanova I."/>
            <person name="Kiss B."/>
            <person name="Kocsube S."/>
            <person name="Kotiranta H."/>
            <person name="LaButti K.M."/>
            <person name="Lechner B.E."/>
            <person name="Liimatainen K."/>
            <person name="Lipzen A."/>
            <person name="Lukacs Z."/>
            <person name="Mihaltcheva S."/>
            <person name="Morgado L.N."/>
            <person name="Niskanen T."/>
            <person name="Noordeloos M.E."/>
            <person name="Ohm R.A."/>
            <person name="Ortiz-Santana B."/>
            <person name="Ovrebo C."/>
            <person name="Racz N."/>
            <person name="Riley R."/>
            <person name="Savchenko A."/>
            <person name="Shiryaev A."/>
            <person name="Soop K."/>
            <person name="Spirin V."/>
            <person name="Szebenyi C."/>
            <person name="Tomsovsky M."/>
            <person name="Tulloss R.E."/>
            <person name="Uehling J."/>
            <person name="Grigoriev I.V."/>
            <person name="Vagvolgyi C."/>
            <person name="Papp T."/>
            <person name="Martin F.M."/>
            <person name="Miettinen O."/>
            <person name="Hibbett D.S."/>
            <person name="Nagy L.G."/>
        </authorList>
    </citation>
    <scope>NUCLEOTIDE SEQUENCE [LARGE SCALE GENOMIC DNA]</scope>
    <source>
        <strain evidence="12 13">CBS 121175</strain>
    </source>
</reference>
<feature type="coiled-coil region" evidence="11">
    <location>
        <begin position="28"/>
        <end position="63"/>
    </location>
</feature>
<dbReference type="Pfam" id="PF08286">
    <property type="entry name" value="Spc24"/>
    <property type="match status" value="1"/>
</dbReference>
<dbReference type="GO" id="GO:0008017">
    <property type="term" value="F:microtubule binding"/>
    <property type="evidence" value="ECO:0007669"/>
    <property type="project" value="TreeGrafter"/>
</dbReference>
<keyword evidence="8 10" id="KW-0131">Cell cycle</keyword>
<dbReference type="AlphaFoldDB" id="A0A5C3KZ01"/>
<comment type="function">
    <text evidence="10">Acts as a component of the essential kinetochore-associated NDC80 complex, which is required for chromosome segregation and spindle checkpoint activity.</text>
</comment>
<evidence type="ECO:0000256" key="7">
    <source>
        <dbReference type="ARBA" id="ARBA00023242"/>
    </source>
</evidence>
<dbReference type="STRING" id="230819.A0A5C3KZ01"/>
<keyword evidence="7 10" id="KW-0539">Nucleus</keyword>
<sequence>MSIDVHEAIKTIRDMQDMINVDEDFASILVAEEKFKASERKRKEESEKAHAKLKALARALEAARVSSTRPASVPSQQDHVTMLNQLDSSKLSLAKNISDAEGAVGSKEAELAKLKDEARDLEAYDPAIEHAKELDGSTLRLQIYQGLGFEPIYDPEKKVAKLLIRSTSGEIYSLDYSSVNSDFEFTQQIWKLASS</sequence>
<keyword evidence="5 10" id="KW-0995">Kinetochore</keyword>
<evidence type="ECO:0000256" key="1">
    <source>
        <dbReference type="ARBA" id="ARBA00007804"/>
    </source>
</evidence>
<comment type="subunit">
    <text evidence="10">Component of the NDC80 complex.</text>
</comment>
<evidence type="ECO:0000256" key="3">
    <source>
        <dbReference type="ARBA" id="ARBA00022618"/>
    </source>
</evidence>
<name>A0A5C3KZ01_COPMA</name>
<keyword evidence="6 11" id="KW-0175">Coiled coil</keyword>
<keyword evidence="9 10" id="KW-0137">Centromere</keyword>
<accession>A0A5C3KZ01</accession>
<dbReference type="EMBL" id="ML210182">
    <property type="protein sequence ID" value="TFK25826.1"/>
    <property type="molecule type" value="Genomic_DNA"/>
</dbReference>
<comment type="subcellular location">
    <subcellularLocation>
        <location evidence="10">Nucleus</location>
    </subcellularLocation>
    <subcellularLocation>
        <location evidence="10">Chromosome</location>
        <location evidence="10">Centromere</location>
        <location evidence="10">Kinetochore</location>
    </subcellularLocation>
</comment>
<dbReference type="PANTHER" id="PTHR22142:SF2">
    <property type="entry name" value="KINETOCHORE PROTEIN SPC24"/>
    <property type="match status" value="1"/>
</dbReference>
<gene>
    <name evidence="12" type="ORF">FA15DRAFT_686824</name>
</gene>